<evidence type="ECO:0000259" key="6">
    <source>
        <dbReference type="Pfam" id="PF12894"/>
    </source>
</evidence>
<evidence type="ECO:0000256" key="1">
    <source>
        <dbReference type="ARBA" id="ARBA00016067"/>
    </source>
</evidence>
<protein>
    <recommendedName>
        <fullName evidence="1">Anaphase-promoting complex subunit 4</fullName>
    </recommendedName>
</protein>
<dbReference type="GO" id="GO:0051301">
    <property type="term" value="P:cell division"/>
    <property type="evidence" value="ECO:0007669"/>
    <property type="project" value="UniProtKB-KW"/>
</dbReference>
<dbReference type="InterPro" id="IPR036322">
    <property type="entry name" value="WD40_repeat_dom_sf"/>
</dbReference>
<proteinExistence type="predicted"/>
<organism evidence="8 9">
    <name type="scientific">Wickerhamomyces pijperi</name>
    <name type="common">Yeast</name>
    <name type="synonym">Pichia pijperi</name>
    <dbReference type="NCBI Taxonomy" id="599730"/>
    <lineage>
        <taxon>Eukaryota</taxon>
        <taxon>Fungi</taxon>
        <taxon>Dikarya</taxon>
        <taxon>Ascomycota</taxon>
        <taxon>Saccharomycotina</taxon>
        <taxon>Saccharomycetes</taxon>
        <taxon>Phaffomycetales</taxon>
        <taxon>Wickerhamomycetaceae</taxon>
        <taxon>Wickerhamomyces</taxon>
    </lineage>
</organism>
<evidence type="ECO:0000256" key="5">
    <source>
        <dbReference type="ARBA" id="ARBA00023306"/>
    </source>
</evidence>
<evidence type="ECO:0000256" key="3">
    <source>
        <dbReference type="ARBA" id="ARBA00022776"/>
    </source>
</evidence>
<keyword evidence="3" id="KW-0498">Mitosis</keyword>
<sequence>MTIPLNTLHSIENKSDGISQTTCPTMDLIALTSGNGSVLSLYRKSGVDKKPVWEINISTLGHGTIKSVVWKPDGRQIAIITNKDQCLICDANSALILSTIQGETDSASASAGLGFNVAGWYVISDINKIANDGVGMSGSGLDLRGSSLIQDVLKSLPKLPPLPSQTSNNWPGSNAALTPHKFATKQALESMVHSSVEDDLDLLFLFSESKVNLVLHELFAIGDVDLIPHNPEDEEIVNYITVSDTSSISSMPHYIITSSFTTMQYKLRRFNTSFLHNKFEYLQEITTSSSKIIALQGYIDEVLAHCLQDIKVYLDFNNRFVGILKSELEAKSTTAGDELYNLLLTGMMEDEVKDWIENTIGDRGVKRWIKASEQSFDNTRRSMIYHVAPACERILILLGNLGGAATSYGMIYGVEESFDISTFLKESKESVKGLIKTTFDFIQKINKEQSLYNAFISWIQVCLSELQDEKPKFSYITSEVSEFLNGYFEKSGLLFFTPFMKRSTNSVKIHTNELFKVVKSKMKKSITVDDQFSLSLGMVTETQQITQIDNSLFIITYHDTILDIHKFDLSAEKLQKISISMASHIQDLKLSTSNTKLLNDKIVNVLVNHELFQLSLMDVDPLFKSKSESPYYNIAELPSPYDHQSFENLNFTQQELQTEAPAVNFGNHVSYSSSFKASQLTTATMDSTPDTTDGSRLRNSFVCLISCDKDAFLTVEQ</sequence>
<dbReference type="SUPFAM" id="SSF50978">
    <property type="entry name" value="WD40 repeat-like"/>
    <property type="match status" value="1"/>
</dbReference>
<evidence type="ECO:0000313" key="9">
    <source>
        <dbReference type="Proteomes" id="UP000774326"/>
    </source>
</evidence>
<feature type="domain" description="Anaphase-promoting complex subunit 4-like WD40" evidence="6">
    <location>
        <begin position="23"/>
        <end position="106"/>
    </location>
</feature>
<evidence type="ECO:0000256" key="4">
    <source>
        <dbReference type="ARBA" id="ARBA00022786"/>
    </source>
</evidence>
<dbReference type="InterPro" id="IPR024977">
    <property type="entry name" value="Apc4-like_WD40_dom"/>
</dbReference>
<feature type="domain" description="Anaphase-promoting complex subunit 4 long" evidence="7">
    <location>
        <begin position="268"/>
        <end position="469"/>
    </location>
</feature>
<evidence type="ECO:0000259" key="7">
    <source>
        <dbReference type="Pfam" id="PF12896"/>
    </source>
</evidence>
<reference evidence="8" key="2">
    <citation type="submission" date="2021-01" db="EMBL/GenBank/DDBJ databases">
        <authorList>
            <person name="Schikora-Tamarit M.A."/>
        </authorList>
    </citation>
    <scope>NUCLEOTIDE SEQUENCE</scope>
    <source>
        <strain evidence="8">CBS2887</strain>
    </source>
</reference>
<dbReference type="GO" id="GO:0034399">
    <property type="term" value="C:nuclear periphery"/>
    <property type="evidence" value="ECO:0007669"/>
    <property type="project" value="TreeGrafter"/>
</dbReference>
<dbReference type="GO" id="GO:0031145">
    <property type="term" value="P:anaphase-promoting complex-dependent catabolic process"/>
    <property type="evidence" value="ECO:0007669"/>
    <property type="project" value="InterPro"/>
</dbReference>
<name>A0A9P8QE36_WICPI</name>
<dbReference type="PANTHER" id="PTHR13260">
    <property type="entry name" value="ANAPHASE PROMOTING COMPLEX SUBUNIT 4 APC4"/>
    <property type="match status" value="1"/>
</dbReference>
<dbReference type="GO" id="GO:0005680">
    <property type="term" value="C:anaphase-promoting complex"/>
    <property type="evidence" value="ECO:0007669"/>
    <property type="project" value="InterPro"/>
</dbReference>
<keyword evidence="2" id="KW-0132">Cell division</keyword>
<gene>
    <name evidence="8" type="ORF">WICPIJ_001231</name>
</gene>
<dbReference type="Proteomes" id="UP000774326">
    <property type="component" value="Unassembled WGS sequence"/>
</dbReference>
<keyword evidence="5" id="KW-0131">Cell cycle</keyword>
<evidence type="ECO:0000256" key="2">
    <source>
        <dbReference type="ARBA" id="ARBA00022618"/>
    </source>
</evidence>
<dbReference type="EMBL" id="JAEUBG010000617">
    <property type="protein sequence ID" value="KAH3687792.1"/>
    <property type="molecule type" value="Genomic_DNA"/>
</dbReference>
<keyword evidence="4" id="KW-0833">Ubl conjugation pathway</keyword>
<dbReference type="Pfam" id="PF12896">
    <property type="entry name" value="ANAPC4"/>
    <property type="match status" value="1"/>
</dbReference>
<comment type="caution">
    <text evidence="8">The sequence shown here is derived from an EMBL/GenBank/DDBJ whole genome shotgun (WGS) entry which is preliminary data.</text>
</comment>
<keyword evidence="9" id="KW-1185">Reference proteome</keyword>
<dbReference type="AlphaFoldDB" id="A0A9P8QE36"/>
<dbReference type="InterPro" id="IPR024789">
    <property type="entry name" value="APC4"/>
</dbReference>
<dbReference type="OrthoDB" id="2110451at2759"/>
<accession>A0A9P8QE36</accession>
<evidence type="ECO:0000313" key="8">
    <source>
        <dbReference type="EMBL" id="KAH3687792.1"/>
    </source>
</evidence>
<dbReference type="PANTHER" id="PTHR13260:SF0">
    <property type="entry name" value="ANAPHASE-PROMOTING COMPLEX SUBUNIT 4"/>
    <property type="match status" value="1"/>
</dbReference>
<dbReference type="InterPro" id="IPR024790">
    <property type="entry name" value="APC4_long_dom"/>
</dbReference>
<reference evidence="8" key="1">
    <citation type="journal article" date="2021" name="Open Biol.">
        <title>Shared evolutionary footprints suggest mitochondrial oxidative damage underlies multiple complex I losses in fungi.</title>
        <authorList>
            <person name="Schikora-Tamarit M.A."/>
            <person name="Marcet-Houben M."/>
            <person name="Nosek J."/>
            <person name="Gabaldon T."/>
        </authorList>
    </citation>
    <scope>NUCLEOTIDE SEQUENCE</scope>
    <source>
        <strain evidence="8">CBS2887</strain>
    </source>
</reference>
<dbReference type="Pfam" id="PF12894">
    <property type="entry name" value="ANAPC4_WD40"/>
    <property type="match status" value="1"/>
</dbReference>
<dbReference type="GO" id="GO:0070979">
    <property type="term" value="P:protein K11-linked ubiquitination"/>
    <property type="evidence" value="ECO:0007669"/>
    <property type="project" value="TreeGrafter"/>
</dbReference>